<dbReference type="SUPFAM" id="SSF52833">
    <property type="entry name" value="Thioredoxin-like"/>
    <property type="match status" value="1"/>
</dbReference>
<proteinExistence type="predicted"/>
<feature type="domain" description="Thioredoxin" evidence="1">
    <location>
        <begin position="148"/>
        <end position="298"/>
    </location>
</feature>
<sequence>MSYKKFFPIFLFCIGITTLAIFCNEHVDPFSNEYPIKSPITQEGYQIVLATTDLGIGENRFAFIVLSDKGFINRDYIVVTFYATANHIHESKNTAQFMYWDDLNRGSFVANEIFPYPGKWDFKVDFVDNKKDISINGTFTVNKKTVAPDKGDKAPTEKSKTLDDVVSFQELSTGNVIDLELYRHSINEAIKSGKPTVVTFSSPAFCRDETCGPQVKVLQKLSTRLNPSMNFIHVEIYDNPVELQNDSKSGLYSEAFKKWDLPSSQWTFIINCIGEISHRYQGFVSSEELYKTLRFYITEEGIKNHCLAT</sequence>
<dbReference type="AlphaFoldDB" id="A0A381Y2A6"/>
<dbReference type="InterPro" id="IPR036249">
    <property type="entry name" value="Thioredoxin-like_sf"/>
</dbReference>
<evidence type="ECO:0000259" key="1">
    <source>
        <dbReference type="PROSITE" id="PS51352"/>
    </source>
</evidence>
<organism evidence="2">
    <name type="scientific">marine metagenome</name>
    <dbReference type="NCBI Taxonomy" id="408172"/>
    <lineage>
        <taxon>unclassified sequences</taxon>
        <taxon>metagenomes</taxon>
        <taxon>ecological metagenomes</taxon>
    </lineage>
</organism>
<dbReference type="PROSITE" id="PS51352">
    <property type="entry name" value="THIOREDOXIN_2"/>
    <property type="match status" value="1"/>
</dbReference>
<name>A0A381Y2A6_9ZZZZ</name>
<reference evidence="2" key="1">
    <citation type="submission" date="2018-05" db="EMBL/GenBank/DDBJ databases">
        <authorList>
            <person name="Lanie J.A."/>
            <person name="Ng W.-L."/>
            <person name="Kazmierczak K.M."/>
            <person name="Andrzejewski T.M."/>
            <person name="Davidsen T.M."/>
            <person name="Wayne K.J."/>
            <person name="Tettelin H."/>
            <person name="Glass J.I."/>
            <person name="Rusch D."/>
            <person name="Podicherti R."/>
            <person name="Tsui H.-C.T."/>
            <person name="Winkler M.E."/>
        </authorList>
    </citation>
    <scope>NUCLEOTIDE SEQUENCE</scope>
</reference>
<dbReference type="InterPro" id="IPR013766">
    <property type="entry name" value="Thioredoxin_domain"/>
</dbReference>
<accession>A0A381Y2A6</accession>
<evidence type="ECO:0000313" key="2">
    <source>
        <dbReference type="EMBL" id="SVA71216.1"/>
    </source>
</evidence>
<dbReference type="Gene3D" id="3.40.30.10">
    <property type="entry name" value="Glutaredoxin"/>
    <property type="match status" value="1"/>
</dbReference>
<protein>
    <recommendedName>
        <fullName evidence="1">Thioredoxin domain-containing protein</fullName>
    </recommendedName>
</protein>
<gene>
    <name evidence="2" type="ORF">METZ01_LOCUS124070</name>
</gene>
<dbReference type="EMBL" id="UINC01017243">
    <property type="protein sequence ID" value="SVA71216.1"/>
    <property type="molecule type" value="Genomic_DNA"/>
</dbReference>